<organism evidence="1 2">
    <name type="scientific">Lentilactobacillus sunkii DSM 19904</name>
    <dbReference type="NCBI Taxonomy" id="1423808"/>
    <lineage>
        <taxon>Bacteria</taxon>
        <taxon>Bacillati</taxon>
        <taxon>Bacillota</taxon>
        <taxon>Bacilli</taxon>
        <taxon>Lactobacillales</taxon>
        <taxon>Lactobacillaceae</taxon>
        <taxon>Lentilactobacillus</taxon>
    </lineage>
</organism>
<proteinExistence type="predicted"/>
<keyword evidence="2" id="KW-1185">Reference proteome</keyword>
<gene>
    <name evidence="1" type="ORF">FD17_GL001050</name>
</gene>
<accession>A0A0R1L958</accession>
<dbReference type="AlphaFoldDB" id="A0A0R1L958"/>
<dbReference type="PATRIC" id="fig|1423808.3.peg.1060"/>
<protein>
    <submittedName>
        <fullName evidence="1">Uncharacterized protein</fullName>
    </submittedName>
</protein>
<dbReference type="EMBL" id="AZEA01000002">
    <property type="protein sequence ID" value="KRK89465.1"/>
    <property type="molecule type" value="Genomic_DNA"/>
</dbReference>
<evidence type="ECO:0000313" key="2">
    <source>
        <dbReference type="Proteomes" id="UP000051581"/>
    </source>
</evidence>
<sequence>MEFEDRMREFILSFLETQPNHVNLKTVQKLIDYGKNNNYRAPQILNELAKMDQKHEQVLTATFDIDFVDGVKLFDNHADKWLTDKGTAYLKELKHQQSNSDTVDFPKEEAQLETTQFDGYLTQLTAIRSTLKSQSEKVTLQEFALELRHLLTDTKKLDKGALNKFKPFVDRNWNELSTPMTPILVELSRRFLIENSYDD</sequence>
<comment type="caution">
    <text evidence="1">The sequence shown here is derived from an EMBL/GenBank/DDBJ whole genome shotgun (WGS) entry which is preliminary data.</text>
</comment>
<evidence type="ECO:0000313" key="1">
    <source>
        <dbReference type="EMBL" id="KRK89465.1"/>
    </source>
</evidence>
<reference evidence="1 2" key="1">
    <citation type="journal article" date="2015" name="Genome Announc.">
        <title>Expanding the biotechnology potential of lactobacilli through comparative genomics of 213 strains and associated genera.</title>
        <authorList>
            <person name="Sun Z."/>
            <person name="Harris H.M."/>
            <person name="McCann A."/>
            <person name="Guo C."/>
            <person name="Argimon S."/>
            <person name="Zhang W."/>
            <person name="Yang X."/>
            <person name="Jeffery I.B."/>
            <person name="Cooney J.C."/>
            <person name="Kagawa T.F."/>
            <person name="Liu W."/>
            <person name="Song Y."/>
            <person name="Salvetti E."/>
            <person name="Wrobel A."/>
            <person name="Rasinkangas P."/>
            <person name="Parkhill J."/>
            <person name="Rea M.C."/>
            <person name="O'Sullivan O."/>
            <person name="Ritari J."/>
            <person name="Douillard F.P."/>
            <person name="Paul Ross R."/>
            <person name="Yang R."/>
            <person name="Briner A.E."/>
            <person name="Felis G.E."/>
            <person name="de Vos W.M."/>
            <person name="Barrangou R."/>
            <person name="Klaenhammer T.R."/>
            <person name="Caufield P.W."/>
            <person name="Cui Y."/>
            <person name="Zhang H."/>
            <person name="O'Toole P.W."/>
        </authorList>
    </citation>
    <scope>NUCLEOTIDE SEQUENCE [LARGE SCALE GENOMIC DNA]</scope>
    <source>
        <strain evidence="1 2">DSM 19904</strain>
    </source>
</reference>
<name>A0A0R1L958_9LACO</name>
<dbReference type="Proteomes" id="UP000051581">
    <property type="component" value="Unassembled WGS sequence"/>
</dbReference>
<dbReference type="RefSeq" id="WP_235803156.1">
    <property type="nucleotide sequence ID" value="NZ_AZEA01000002.1"/>
</dbReference>